<dbReference type="AlphaFoldDB" id="A0AAV9RGN1"/>
<dbReference type="Proteomes" id="UP001311232">
    <property type="component" value="Unassembled WGS sequence"/>
</dbReference>
<keyword evidence="1" id="KW-1133">Transmembrane helix</keyword>
<sequence>PPSNGGAYFLPATLPASGWCLCPLVYLWLLFSVRVAVVPAMVLLVFLGSGGPLDWNL</sequence>
<organism evidence="2 3">
    <name type="scientific">Crenichthys baileyi</name>
    <name type="common">White River springfish</name>
    <dbReference type="NCBI Taxonomy" id="28760"/>
    <lineage>
        <taxon>Eukaryota</taxon>
        <taxon>Metazoa</taxon>
        <taxon>Chordata</taxon>
        <taxon>Craniata</taxon>
        <taxon>Vertebrata</taxon>
        <taxon>Euteleostomi</taxon>
        <taxon>Actinopterygii</taxon>
        <taxon>Neopterygii</taxon>
        <taxon>Teleostei</taxon>
        <taxon>Neoteleostei</taxon>
        <taxon>Acanthomorphata</taxon>
        <taxon>Ovalentaria</taxon>
        <taxon>Atherinomorphae</taxon>
        <taxon>Cyprinodontiformes</taxon>
        <taxon>Goodeidae</taxon>
        <taxon>Crenichthys</taxon>
    </lineage>
</organism>
<keyword evidence="1" id="KW-0812">Transmembrane</keyword>
<name>A0AAV9RGN1_9TELE</name>
<feature type="transmembrane region" description="Helical" evidence="1">
    <location>
        <begin position="25"/>
        <end position="47"/>
    </location>
</feature>
<protein>
    <submittedName>
        <fullName evidence="2">Uncharacterized protein</fullName>
    </submittedName>
</protein>
<feature type="non-terminal residue" evidence="2">
    <location>
        <position position="1"/>
    </location>
</feature>
<proteinExistence type="predicted"/>
<comment type="caution">
    <text evidence="2">The sequence shown here is derived from an EMBL/GenBank/DDBJ whole genome shotgun (WGS) entry which is preliminary data.</text>
</comment>
<keyword evidence="1" id="KW-0472">Membrane</keyword>
<keyword evidence="3" id="KW-1185">Reference proteome</keyword>
<reference evidence="2 3" key="1">
    <citation type="submission" date="2021-06" db="EMBL/GenBank/DDBJ databases">
        <authorList>
            <person name="Palmer J.M."/>
        </authorList>
    </citation>
    <scope>NUCLEOTIDE SEQUENCE [LARGE SCALE GENOMIC DNA]</scope>
    <source>
        <strain evidence="2 3">MEX-2019</strain>
        <tissue evidence="2">Muscle</tissue>
    </source>
</reference>
<dbReference type="EMBL" id="JAHHUM010001862">
    <property type="protein sequence ID" value="KAK5608074.1"/>
    <property type="molecule type" value="Genomic_DNA"/>
</dbReference>
<accession>A0AAV9RGN1</accession>
<evidence type="ECO:0000313" key="2">
    <source>
        <dbReference type="EMBL" id="KAK5608074.1"/>
    </source>
</evidence>
<evidence type="ECO:0000256" key="1">
    <source>
        <dbReference type="SAM" id="Phobius"/>
    </source>
</evidence>
<gene>
    <name evidence="2" type="ORF">CRENBAI_005154</name>
</gene>
<evidence type="ECO:0000313" key="3">
    <source>
        <dbReference type="Proteomes" id="UP001311232"/>
    </source>
</evidence>